<reference evidence="1" key="1">
    <citation type="submission" date="2020-04" db="EMBL/GenBank/DDBJ databases">
        <authorList>
            <person name="Chiriac C."/>
            <person name="Salcher M."/>
            <person name="Ghai R."/>
            <person name="Kavagutti S V."/>
        </authorList>
    </citation>
    <scope>NUCLEOTIDE SEQUENCE</scope>
</reference>
<organism evidence="1">
    <name type="scientific">uncultured Caudovirales phage</name>
    <dbReference type="NCBI Taxonomy" id="2100421"/>
    <lineage>
        <taxon>Viruses</taxon>
        <taxon>Duplodnaviria</taxon>
        <taxon>Heunggongvirae</taxon>
        <taxon>Uroviricota</taxon>
        <taxon>Caudoviricetes</taxon>
        <taxon>Peduoviridae</taxon>
        <taxon>Maltschvirus</taxon>
        <taxon>Maltschvirus maltsch</taxon>
    </lineage>
</organism>
<evidence type="ECO:0000313" key="1">
    <source>
        <dbReference type="EMBL" id="CAB4126999.1"/>
    </source>
</evidence>
<dbReference type="EMBL" id="LR796209">
    <property type="protein sequence ID" value="CAB4126999.1"/>
    <property type="molecule type" value="Genomic_DNA"/>
</dbReference>
<sequence length="101" mass="11826">MEIIVTIQELAEFGFLKEKTEQAQEIAGLIWEFHCKGVDAFWGKDGQRVVYREQKGRETWSAPFECWEPIKVSASEYHLVRAYDRMTDQEVLCWVEDGVLP</sequence>
<protein>
    <submittedName>
        <fullName evidence="1">Uncharacterized protein</fullName>
    </submittedName>
</protein>
<gene>
    <name evidence="1" type="ORF">UFOVP75_52</name>
</gene>
<proteinExistence type="predicted"/>
<accession>A0A6J5L511</accession>
<name>A0A6J5L511_9CAUD</name>